<dbReference type="OrthoDB" id="335825at2"/>
<dbReference type="NCBIfam" id="TIGR00305">
    <property type="entry name" value="putative toxin-antitoxin system toxin component, PIN family"/>
    <property type="match status" value="1"/>
</dbReference>
<dbReference type="SMART" id="SM00670">
    <property type="entry name" value="PINc"/>
    <property type="match status" value="1"/>
</dbReference>
<dbReference type="EMBL" id="RQGD01000056">
    <property type="protein sequence ID" value="TGL55419.1"/>
    <property type="molecule type" value="Genomic_DNA"/>
</dbReference>
<dbReference type="AlphaFoldDB" id="A0A4R9JS08"/>
<sequence length="137" mass="15963">MLRILLDTNVYISAILFKGKPRQILQELVDERVTAFTSNEILKELEDSLSKPKFKLTNDFVQIVLTEIRDITKLISTSPLKNYLDLRDRNDYHILEAAFSAKIDYLITGDKDLLSLKKISEFKIVSPEEFLRIKEEE</sequence>
<dbReference type="PANTHER" id="PTHR34610:SF3">
    <property type="entry name" value="SSL7007 PROTEIN"/>
    <property type="match status" value="1"/>
</dbReference>
<proteinExistence type="predicted"/>
<name>A0A4R9JS08_9LEPT</name>
<accession>A0A4R9JS08</accession>
<comment type="caution">
    <text evidence="2">The sequence shown here is derived from an EMBL/GenBank/DDBJ whole genome shotgun (WGS) entry which is preliminary data.</text>
</comment>
<dbReference type="InterPro" id="IPR002716">
    <property type="entry name" value="PIN_dom"/>
</dbReference>
<evidence type="ECO:0000259" key="1">
    <source>
        <dbReference type="SMART" id="SM00670"/>
    </source>
</evidence>
<dbReference type="SUPFAM" id="SSF88723">
    <property type="entry name" value="PIN domain-like"/>
    <property type="match status" value="1"/>
</dbReference>
<gene>
    <name evidence="2" type="ORF">EHQ58_18525</name>
</gene>
<organism evidence="2 3">
    <name type="scientific">Leptospira ognonensis</name>
    <dbReference type="NCBI Taxonomy" id="2484945"/>
    <lineage>
        <taxon>Bacteria</taxon>
        <taxon>Pseudomonadati</taxon>
        <taxon>Spirochaetota</taxon>
        <taxon>Spirochaetia</taxon>
        <taxon>Leptospirales</taxon>
        <taxon>Leptospiraceae</taxon>
        <taxon>Leptospira</taxon>
    </lineage>
</organism>
<dbReference type="Gene3D" id="3.40.50.1010">
    <property type="entry name" value="5'-nuclease"/>
    <property type="match status" value="1"/>
</dbReference>
<reference evidence="2" key="1">
    <citation type="journal article" date="2019" name="PLoS Negl. Trop. Dis.">
        <title>Revisiting the worldwide diversity of Leptospira species in the environment.</title>
        <authorList>
            <person name="Vincent A.T."/>
            <person name="Schiettekatte O."/>
            <person name="Bourhy P."/>
            <person name="Veyrier F.J."/>
            <person name="Picardeau M."/>
        </authorList>
    </citation>
    <scope>NUCLEOTIDE SEQUENCE [LARGE SCALE GENOMIC DNA]</scope>
    <source>
        <strain evidence="2">201702476</strain>
    </source>
</reference>
<dbReference type="InterPro" id="IPR002850">
    <property type="entry name" value="PIN_toxin-like"/>
</dbReference>
<protein>
    <submittedName>
        <fullName evidence="2">Putative toxin-antitoxin system toxin component, PIN family</fullName>
    </submittedName>
</protein>
<evidence type="ECO:0000313" key="3">
    <source>
        <dbReference type="Proteomes" id="UP000297693"/>
    </source>
</evidence>
<evidence type="ECO:0000313" key="2">
    <source>
        <dbReference type="EMBL" id="TGL55419.1"/>
    </source>
</evidence>
<dbReference type="RefSeq" id="WP_135625563.1">
    <property type="nucleotide sequence ID" value="NZ_RQGD01000056.1"/>
</dbReference>
<dbReference type="Pfam" id="PF13470">
    <property type="entry name" value="PIN_3"/>
    <property type="match status" value="1"/>
</dbReference>
<dbReference type="PANTHER" id="PTHR34610">
    <property type="entry name" value="SSL7007 PROTEIN"/>
    <property type="match status" value="1"/>
</dbReference>
<feature type="domain" description="PIN" evidence="1">
    <location>
        <begin position="2"/>
        <end position="115"/>
    </location>
</feature>
<keyword evidence="3" id="KW-1185">Reference proteome</keyword>
<dbReference type="Proteomes" id="UP000297693">
    <property type="component" value="Unassembled WGS sequence"/>
</dbReference>
<dbReference type="InterPro" id="IPR029060">
    <property type="entry name" value="PIN-like_dom_sf"/>
</dbReference>